<dbReference type="InterPro" id="IPR016187">
    <property type="entry name" value="CTDL_fold"/>
</dbReference>
<feature type="compositionally biased region" description="Low complexity" evidence="1">
    <location>
        <begin position="95"/>
        <end position="112"/>
    </location>
</feature>
<feature type="chain" id="PRO_5022738089" evidence="2">
    <location>
        <begin position="24"/>
        <end position="637"/>
    </location>
</feature>
<dbReference type="SUPFAM" id="SSF48452">
    <property type="entry name" value="TPR-like"/>
    <property type="match status" value="1"/>
</dbReference>
<dbReference type="InterPro" id="IPR051043">
    <property type="entry name" value="Sulfatase_Mod_Factor_Kinase"/>
</dbReference>
<feature type="domain" description="Sulfatase-modifying factor enzyme-like" evidence="3">
    <location>
        <begin position="362"/>
        <end position="635"/>
    </location>
</feature>
<sequence length="637" mass="68593">MTQPLRNRLPGLLLAGVLVSACGAPPPPEPETAPAAQTVDPAELEAAIAVEEAEADQATESPDWQPVIEPVPKDGLRAALRAAVAAQEAGRLLASAAPPSDAPPDAATSPDDVAADEPGALERYLAILATDPDHAEANAGVEAIAVELIARGRDALAQGRVADGQHFERVLTRARPQHPALASYREAVQAAQRAQALVRKGDIRARAGRIFKPEGQGAVSAYREALKAYPDFVPARDGLERLQADRLNRALAAAQSGEYAESERLQAEALRVLPDSRAAQDMAARIVELRQARTEQLLAQGDAAVDALDLELAARRLAEAERVSVQARGLDALSERIELARHYGRFRPGQVFSEPLASGGEGPEMVVLAHGAFRMGSPEEEAGRSDNEGPQHEVAFARGFAIARAETTVGEFGRFVAATNYRSLATRRGRSTVYDERGGAMNERTGVDWRRDHAGRPAAAELPVIHVAFEDAEAYVAWLSAQTGQRYRLPSEAEFEYALRGGRAEAYPWGDGRPARVVGNLTGDGDVSQLKRRWSNAIAGYSDGHWGPAPVRSFPAEAYGTFDLVGNVSEWVQDCWHDSYRRAPGDGTAWVNPGCEERVIRGASWASTLDRARSAYRQPSPGDTTHARLGFRVVREL</sequence>
<feature type="region of interest" description="Disordered" evidence="1">
    <location>
        <begin position="95"/>
        <end position="114"/>
    </location>
</feature>
<dbReference type="OrthoDB" id="9768004at2"/>
<dbReference type="PANTHER" id="PTHR23150">
    <property type="entry name" value="SULFATASE MODIFYING FACTOR 1, 2"/>
    <property type="match status" value="1"/>
</dbReference>
<dbReference type="RefSeq" id="WP_139445861.1">
    <property type="nucleotide sequence ID" value="NZ_SMDR01000001.1"/>
</dbReference>
<dbReference type="Gene3D" id="1.25.40.10">
    <property type="entry name" value="Tetratricopeptide repeat domain"/>
    <property type="match status" value="1"/>
</dbReference>
<proteinExistence type="predicted"/>
<dbReference type="Gene3D" id="3.90.1580.10">
    <property type="entry name" value="paralog of FGE (formylglycine-generating enzyme)"/>
    <property type="match status" value="1"/>
</dbReference>
<accession>A0A5C4RVH2</accession>
<dbReference type="Proteomes" id="UP000305760">
    <property type="component" value="Unassembled WGS sequence"/>
</dbReference>
<feature type="region of interest" description="Disordered" evidence="1">
    <location>
        <begin position="51"/>
        <end position="70"/>
    </location>
</feature>
<comment type="caution">
    <text evidence="4">The sequence shown here is derived from an EMBL/GenBank/DDBJ whole genome shotgun (WGS) entry which is preliminary data.</text>
</comment>
<gene>
    <name evidence="4" type="ORF">E1B00_03780</name>
</gene>
<dbReference type="PANTHER" id="PTHR23150:SF35">
    <property type="entry name" value="BLL6746 PROTEIN"/>
    <property type="match status" value="1"/>
</dbReference>
<organism evidence="4 5">
    <name type="scientific">Arenimonas terrae</name>
    <dbReference type="NCBI Taxonomy" id="2546226"/>
    <lineage>
        <taxon>Bacteria</taxon>
        <taxon>Pseudomonadati</taxon>
        <taxon>Pseudomonadota</taxon>
        <taxon>Gammaproteobacteria</taxon>
        <taxon>Lysobacterales</taxon>
        <taxon>Lysobacteraceae</taxon>
        <taxon>Arenimonas</taxon>
    </lineage>
</organism>
<dbReference type="PROSITE" id="PS51257">
    <property type="entry name" value="PROKAR_LIPOPROTEIN"/>
    <property type="match status" value="1"/>
</dbReference>
<reference evidence="4 5" key="1">
    <citation type="submission" date="2019-03" db="EMBL/GenBank/DDBJ databases">
        <title>Arenimonas daejeonensis sp. nov., isolated from compost.</title>
        <authorList>
            <person name="Jeon C.O."/>
        </authorList>
    </citation>
    <scope>NUCLEOTIDE SEQUENCE [LARGE SCALE GENOMIC DNA]</scope>
    <source>
        <strain evidence="4 5">R29</strain>
    </source>
</reference>
<keyword evidence="5" id="KW-1185">Reference proteome</keyword>
<evidence type="ECO:0000313" key="5">
    <source>
        <dbReference type="Proteomes" id="UP000305760"/>
    </source>
</evidence>
<dbReference type="GO" id="GO:0120147">
    <property type="term" value="F:formylglycine-generating oxidase activity"/>
    <property type="evidence" value="ECO:0007669"/>
    <property type="project" value="TreeGrafter"/>
</dbReference>
<evidence type="ECO:0000313" key="4">
    <source>
        <dbReference type="EMBL" id="TNJ34909.1"/>
    </source>
</evidence>
<keyword evidence="2" id="KW-0732">Signal</keyword>
<dbReference type="InterPro" id="IPR042095">
    <property type="entry name" value="SUMF_sf"/>
</dbReference>
<dbReference type="InterPro" id="IPR005532">
    <property type="entry name" value="SUMF_dom"/>
</dbReference>
<evidence type="ECO:0000256" key="1">
    <source>
        <dbReference type="SAM" id="MobiDB-lite"/>
    </source>
</evidence>
<dbReference type="SUPFAM" id="SSF56436">
    <property type="entry name" value="C-type lectin-like"/>
    <property type="match status" value="1"/>
</dbReference>
<dbReference type="EMBL" id="SMDR01000001">
    <property type="protein sequence ID" value="TNJ34909.1"/>
    <property type="molecule type" value="Genomic_DNA"/>
</dbReference>
<evidence type="ECO:0000259" key="3">
    <source>
        <dbReference type="Pfam" id="PF03781"/>
    </source>
</evidence>
<evidence type="ECO:0000256" key="2">
    <source>
        <dbReference type="SAM" id="SignalP"/>
    </source>
</evidence>
<protein>
    <submittedName>
        <fullName evidence="4">Formylglycine-generating enzyme family protein</fullName>
    </submittedName>
</protein>
<name>A0A5C4RVH2_9GAMM</name>
<dbReference type="InterPro" id="IPR011990">
    <property type="entry name" value="TPR-like_helical_dom_sf"/>
</dbReference>
<dbReference type="Pfam" id="PF03781">
    <property type="entry name" value="FGE-sulfatase"/>
    <property type="match status" value="1"/>
</dbReference>
<dbReference type="AlphaFoldDB" id="A0A5C4RVH2"/>
<feature type="signal peptide" evidence="2">
    <location>
        <begin position="1"/>
        <end position="23"/>
    </location>
</feature>